<evidence type="ECO:0000313" key="2">
    <source>
        <dbReference type="Proteomes" id="UP000049127"/>
    </source>
</evidence>
<dbReference type="EMBL" id="CEKZ01000014">
    <property type="protein sequence ID" value="CEQ04599.1"/>
    <property type="molecule type" value="Genomic_DNA"/>
</dbReference>
<protein>
    <submittedName>
        <fullName evidence="1">Putative lipoprotein</fullName>
    </submittedName>
</protein>
<proteinExistence type="predicted"/>
<keyword evidence="1" id="KW-0449">Lipoprotein</keyword>
<dbReference type="NCBIfam" id="NF040734">
    <property type="entry name" value="CC-COOH_SaoC"/>
    <property type="match status" value="1"/>
</dbReference>
<dbReference type="AlphaFoldDB" id="A0A0C7GA13"/>
<name>A0A0C7GA13_PARSO</name>
<organism evidence="1 2">
    <name type="scientific">Paraclostridium sordellii</name>
    <name type="common">Clostridium sordellii</name>
    <dbReference type="NCBI Taxonomy" id="1505"/>
    <lineage>
        <taxon>Bacteria</taxon>
        <taxon>Bacillati</taxon>
        <taxon>Bacillota</taxon>
        <taxon>Clostridia</taxon>
        <taxon>Peptostreptococcales</taxon>
        <taxon>Peptostreptococcaceae</taxon>
        <taxon>Paraclostridium</taxon>
    </lineage>
</organism>
<dbReference type="RefSeq" id="WP_055342716.1">
    <property type="nucleotide sequence ID" value="NZ_CDNI01000021.1"/>
</dbReference>
<dbReference type="OrthoDB" id="1701802at2"/>
<sequence length="154" mass="17621">MKRKKLLIIVGVVILLVGIGAYSAEKKKQIKDLPKVNEKYLDYFKKNAKYEKIITYTEEDINNDNEKDLLVVYKKNDRYNEMVGIISDGDKVYMTKPILAPQEDVVIEFKNIDNKGPMELILSGSKNGNVGYAIYRLEKDKLIDLFGEGMNSCC</sequence>
<dbReference type="Proteomes" id="UP000049127">
    <property type="component" value="Unassembled WGS sequence"/>
</dbReference>
<accession>A0A0C7GA13</accession>
<reference evidence="1 2" key="1">
    <citation type="submission" date="2015-01" db="EMBL/GenBank/DDBJ databases">
        <authorList>
            <person name="Aslett A.Martin."/>
            <person name="De Silva Nishadi"/>
        </authorList>
    </citation>
    <scope>NUCLEOTIDE SEQUENCE [LARGE SCALE GENOMIC DNA]</scope>
    <source>
        <strain evidence="1 2">R28058</strain>
    </source>
</reference>
<gene>
    <name evidence="1" type="ORF">R28058_23171</name>
</gene>
<evidence type="ECO:0000313" key="1">
    <source>
        <dbReference type="EMBL" id="CEQ04599.1"/>
    </source>
</evidence>